<reference evidence="9" key="2">
    <citation type="submission" date="2025-08" db="UniProtKB">
        <authorList>
            <consortium name="Ensembl"/>
        </authorList>
    </citation>
    <scope>IDENTIFICATION</scope>
</reference>
<dbReference type="EMBL" id="AFYH01143015">
    <property type="status" value="NOT_ANNOTATED_CDS"/>
    <property type="molecule type" value="Genomic_DNA"/>
</dbReference>
<dbReference type="GO" id="GO:0016020">
    <property type="term" value="C:membrane"/>
    <property type="evidence" value="ECO:0007669"/>
    <property type="project" value="UniProtKB-SubCell"/>
</dbReference>
<evidence type="ECO:0000259" key="8">
    <source>
        <dbReference type="Pfam" id="PF05041"/>
    </source>
</evidence>
<evidence type="ECO:0000256" key="5">
    <source>
        <dbReference type="ARBA" id="ARBA00023136"/>
    </source>
</evidence>
<dbReference type="OMA" id="IVICHEA"/>
<feature type="compositionally biased region" description="Low complexity" evidence="7">
    <location>
        <begin position="1120"/>
        <end position="1148"/>
    </location>
</feature>
<comment type="caution">
    <text evidence="6">Lacks conserved residue(s) required for the propagation of feature annotation.</text>
</comment>
<keyword evidence="5 6" id="KW-0472">Membrane</keyword>
<dbReference type="EMBL" id="AFYH01143019">
    <property type="status" value="NOT_ANNOTATED_CDS"/>
    <property type="molecule type" value="Genomic_DNA"/>
</dbReference>
<keyword evidence="4 6" id="KW-1133">Transmembrane helix</keyword>
<keyword evidence="3 6" id="KW-0812">Transmembrane</keyword>
<dbReference type="Bgee" id="ENSLACG00000006038">
    <property type="expression patterns" value="Expressed in post-anal tail muscle and 4 other cell types or tissues"/>
</dbReference>
<gene>
    <name evidence="9" type="primary">PCNX1</name>
</gene>
<name>H3AAY3_LATCH</name>
<feature type="transmembrane region" description="Helical" evidence="6">
    <location>
        <begin position="280"/>
        <end position="306"/>
    </location>
</feature>
<dbReference type="FunCoup" id="H3AAY3">
    <property type="interactions" value="1845"/>
</dbReference>
<dbReference type="Pfam" id="PF05041">
    <property type="entry name" value="Pecanex_C"/>
    <property type="match status" value="1"/>
</dbReference>
<evidence type="ECO:0000256" key="3">
    <source>
        <dbReference type="ARBA" id="ARBA00022692"/>
    </source>
</evidence>
<dbReference type="Ensembl" id="ENSLACT00000006862.1">
    <property type="protein sequence ID" value="ENSLACP00000006804.1"/>
    <property type="gene ID" value="ENSLACG00000006038.1"/>
</dbReference>
<evidence type="ECO:0000313" key="10">
    <source>
        <dbReference type="Proteomes" id="UP000008672"/>
    </source>
</evidence>
<feature type="compositionally biased region" description="Low complexity" evidence="7">
    <location>
        <begin position="1076"/>
        <end position="1101"/>
    </location>
</feature>
<dbReference type="eggNOG" id="KOG3604">
    <property type="taxonomic scope" value="Eukaryota"/>
</dbReference>
<dbReference type="EMBL" id="AFYH01143020">
    <property type="status" value="NOT_ANNOTATED_CDS"/>
    <property type="molecule type" value="Genomic_DNA"/>
</dbReference>
<sequence>VWYETFVCFSLLSVSIRNREVLENILAVVLAILVAFLGSVLYIEGFFKDIWVFQFCLVIASCQYSLLKSVQPDSSSPRHGHNRIIAYSRPVYFCMCCGLIWLLDYGSKTTSATRFRLYQVAFTSPLLLASARDLVIVFTLCFPLVFFIGLLPQVNTFGMYLCEQLDIHVFGGNVTASTSLLAAVHSFIRSIVAVALLYGLCYVALRESWEAQHIPVLFSVFCGLLVAVSYHLSRQSSDPSVMIALGTRGTVILCPRLAVQVKDPLPEKLKNSVSERLQSDLIVCIVIAVLYFAIHVSTVFIALQLLGCGDSVWPSNMIPPQVRKQLPWHCFSHPLLKTKEYYQFEVRVHAFIWKSRQRGINKAFILKLKLWPFLLKDCVRVDVCMLMCGRWCSLPLTLQLVPRDVVGLSFAELVRAVCPPPNIGESRVFFFVFFLRCVCMSCVLGPSSFVEAFLVVLSMPFGYLWELFHKLRFVYTYIAPWQITWGSAFHAFAQPFAVPHSAMLFVQAMVSALFSTPLNPFLGSAIFITSYVRPVKFWERDYNTKRVDHSNTRLASQLDRNPGSDDNNLNSIFYEHLTRSLQHSLCGDLLLGRWGNYSTSDCFILASDYLNALVHLIEIGNGLVTFQLRGLEFRGTYCQQREVEAITEGVEEDEGFCCCEPGHIPHVLSFNATFGQRWLAWEVLVTKYVLEGYSITDNSAASMLQVFDLRKILTTYYVKGIIYYVTTSPKLEEWLANEMMQEGLQPCRDRNYVDMDATFNPNIDEDYDHRLAGISRDSFCGVYLTWIQYCSSRREKKVLDADKDSALVTLCYGLCVLGRRALGTASHHMSSNLESFLYGLHALFKGDFRISSVRDEWIFADMELLRKVVVPGIRMSLKLHQDHFTSPDEYDDPAVLYEAITSHEQNLVIAHEGDPAWRSAVLSNSPSLLALRHVMDDGTNEYKIIMLNKRYLSFRVIKVNKECVRGLWAGQQQELVFLRNRNPERGSIQNAKQALRNMINSSCDQPIGYPIYVSPLTTSYSETHQQLREILGGPISIGNIRNFVISTWHRLRKGCGAGCNSGGNIEDSDLGGGGSSASNNVGSNESQSSVSHGGSVISGNGPAANLHPPVTSHPPTLGTSHSSHSVQSSLVRQSPARASMASQSSYRYSSRHSSLRTSATGLVPCRRSSTSQISLRNLPTSIQSRLSMANPPDPSVQLGSLSIQYGLPSSSSSSQSIPAYKRHTLVGLLAAEGGNALGDPQPSNHASPAYHVPGRKEEVMYRVQIIDPSHVMEAINMSKRKELQWPDEGIRLKAGRSNWREWNPQEGMEGHVIHRWVPCSRDPGSRSHIDKTILLVQIEDKYVPIVESGVIELGAEV</sequence>
<reference evidence="9" key="3">
    <citation type="submission" date="2025-09" db="UniProtKB">
        <authorList>
            <consortium name="Ensembl"/>
        </authorList>
    </citation>
    <scope>IDENTIFICATION</scope>
</reference>
<comment type="similarity">
    <text evidence="2 6">Belongs to the pecanex family.</text>
</comment>
<dbReference type="EMBL" id="AFYH01143021">
    <property type="status" value="NOT_ANNOTATED_CDS"/>
    <property type="molecule type" value="Genomic_DNA"/>
</dbReference>
<protein>
    <recommendedName>
        <fullName evidence="6">Pecanex-like protein</fullName>
    </recommendedName>
</protein>
<feature type="transmembrane region" description="Helical" evidence="6">
    <location>
        <begin position="187"/>
        <end position="205"/>
    </location>
</feature>
<dbReference type="EMBL" id="AFYH01143014">
    <property type="status" value="NOT_ANNOTATED_CDS"/>
    <property type="molecule type" value="Genomic_DNA"/>
</dbReference>
<feature type="transmembrane region" description="Helical" evidence="6">
    <location>
        <begin position="87"/>
        <end position="105"/>
    </location>
</feature>
<evidence type="ECO:0000256" key="2">
    <source>
        <dbReference type="ARBA" id="ARBA00010170"/>
    </source>
</evidence>
<feature type="transmembrane region" description="Helical" evidence="6">
    <location>
        <begin position="428"/>
        <end position="461"/>
    </location>
</feature>
<dbReference type="GeneTree" id="ENSGT00940000157417"/>
<dbReference type="EMBL" id="AFYH01143013">
    <property type="status" value="NOT_ANNOTATED_CDS"/>
    <property type="molecule type" value="Genomic_DNA"/>
</dbReference>
<dbReference type="InParanoid" id="H3AAY3"/>
<dbReference type="HOGENOM" id="CLU_000602_3_1_1"/>
<feature type="region of interest" description="Disordered" evidence="7">
    <location>
        <begin position="1069"/>
        <end position="1171"/>
    </location>
</feature>
<evidence type="ECO:0000256" key="6">
    <source>
        <dbReference type="RuleBase" id="RU367089"/>
    </source>
</evidence>
<feature type="transmembrane region" description="Helical" evidence="6">
    <location>
        <begin position="25"/>
        <end position="43"/>
    </location>
</feature>
<organism evidence="9 10">
    <name type="scientific">Latimeria chalumnae</name>
    <name type="common">Coelacanth</name>
    <dbReference type="NCBI Taxonomy" id="7897"/>
    <lineage>
        <taxon>Eukaryota</taxon>
        <taxon>Metazoa</taxon>
        <taxon>Chordata</taxon>
        <taxon>Craniata</taxon>
        <taxon>Vertebrata</taxon>
        <taxon>Euteleostomi</taxon>
        <taxon>Coelacanthiformes</taxon>
        <taxon>Coelacanthidae</taxon>
        <taxon>Latimeria</taxon>
    </lineage>
</organism>
<dbReference type="EMBL" id="AFYH01143022">
    <property type="status" value="NOT_ANNOTATED_CDS"/>
    <property type="molecule type" value="Genomic_DNA"/>
</dbReference>
<evidence type="ECO:0000256" key="7">
    <source>
        <dbReference type="SAM" id="MobiDB-lite"/>
    </source>
</evidence>
<dbReference type="InterPro" id="IPR039797">
    <property type="entry name" value="Pecanex"/>
</dbReference>
<dbReference type="EMBL" id="AFYH01143017">
    <property type="status" value="NOT_ANNOTATED_CDS"/>
    <property type="molecule type" value="Genomic_DNA"/>
</dbReference>
<dbReference type="EMBL" id="AFYH01143016">
    <property type="status" value="NOT_ANNOTATED_CDS"/>
    <property type="molecule type" value="Genomic_DNA"/>
</dbReference>
<evidence type="ECO:0000313" key="9">
    <source>
        <dbReference type="Ensembl" id="ENSLACP00000006804.1"/>
    </source>
</evidence>
<feature type="transmembrane region" description="Helical" evidence="6">
    <location>
        <begin position="126"/>
        <end position="151"/>
    </location>
</feature>
<dbReference type="PANTHER" id="PTHR12372:SF2">
    <property type="entry name" value="PECANEX-LIKE PROTEIN 1"/>
    <property type="match status" value="1"/>
</dbReference>
<dbReference type="Proteomes" id="UP000008672">
    <property type="component" value="Unassembled WGS sequence"/>
</dbReference>
<accession>H3AAY3</accession>
<evidence type="ECO:0000256" key="1">
    <source>
        <dbReference type="ARBA" id="ARBA00004141"/>
    </source>
</evidence>
<comment type="subcellular location">
    <subcellularLocation>
        <location evidence="1 6">Membrane</location>
        <topology evidence="1 6">Multi-pass membrane protein</topology>
    </subcellularLocation>
</comment>
<proteinExistence type="inferred from homology"/>
<evidence type="ECO:0000256" key="4">
    <source>
        <dbReference type="ARBA" id="ARBA00022989"/>
    </source>
</evidence>
<dbReference type="STRING" id="7897.ENSLACP00000006804"/>
<feature type="domain" description="Pecanex C-terminal" evidence="8">
    <location>
        <begin position="800"/>
        <end position="1026"/>
    </location>
</feature>
<dbReference type="PANTHER" id="PTHR12372">
    <property type="entry name" value="PECANEX"/>
    <property type="match status" value="1"/>
</dbReference>
<reference evidence="10" key="1">
    <citation type="submission" date="2011-08" db="EMBL/GenBank/DDBJ databases">
        <title>The draft genome of Latimeria chalumnae.</title>
        <authorList>
            <person name="Di Palma F."/>
            <person name="Alfoldi J."/>
            <person name="Johnson J."/>
            <person name="Berlin A."/>
            <person name="Gnerre S."/>
            <person name="Jaffe D."/>
            <person name="MacCallum I."/>
            <person name="Young S."/>
            <person name="Walker B.J."/>
            <person name="Lander E."/>
            <person name="Lindblad-Toh K."/>
        </authorList>
    </citation>
    <scope>NUCLEOTIDE SEQUENCE [LARGE SCALE GENOMIC DNA]</scope>
    <source>
        <strain evidence="10">Wild caught</strain>
    </source>
</reference>
<keyword evidence="10" id="KW-1185">Reference proteome</keyword>
<dbReference type="InterPro" id="IPR007735">
    <property type="entry name" value="Pecanex_C"/>
</dbReference>
<dbReference type="EMBL" id="AFYH01143018">
    <property type="status" value="NOT_ANNOTATED_CDS"/>
    <property type="molecule type" value="Genomic_DNA"/>
</dbReference>
<feature type="transmembrane region" description="Helical" evidence="6">
    <location>
        <begin position="214"/>
        <end position="233"/>
    </location>
</feature>